<sequence>MKTLSIVVPCYNSAAYMDRCVQSLLLGGSDVEIILVDDGSKDKTPEKIDNYQARYPGIITAVHQENGGHGQAVNTGIEHATGHYVRVVDSDDWLDGKTFPKVMDFLRKSIEEDMQLDMLITNYMYDKQNVKHKKIMQYRKCVPTNCIFTWEDTHFPFGKYLLMHSVIYRTTLVRDEAKLKLPAHTFYVDNLYVFEPLQYVKNMYYLDVTLYHYFIGREDQSVNEKVMIGRIDQQIFVNKRMIDYYTDNVEMKSHIGKYMEKYIEVITSVSSILLIRDGSREALNKKKELWHYIKEKNPKLYHKLMRGALGMGLHLPGKLGRRAAVDVYRMARKIYGFN</sequence>
<proteinExistence type="predicted"/>
<gene>
    <name evidence="2" type="ORF">GKC89_09810</name>
</gene>
<organism evidence="2">
    <name type="scientific">Ligilactobacillus ruminis</name>
    <dbReference type="NCBI Taxonomy" id="1623"/>
    <lineage>
        <taxon>Bacteria</taxon>
        <taxon>Bacillati</taxon>
        <taxon>Bacillota</taxon>
        <taxon>Bacilli</taxon>
        <taxon>Lactobacillales</taxon>
        <taxon>Lactobacillaceae</taxon>
        <taxon>Ligilactobacillus</taxon>
    </lineage>
</organism>
<keyword evidence="2" id="KW-0808">Transferase</keyword>
<dbReference type="CDD" id="cd00761">
    <property type="entry name" value="Glyco_tranf_GTA_type"/>
    <property type="match status" value="1"/>
</dbReference>
<dbReference type="PANTHER" id="PTHR22916">
    <property type="entry name" value="GLYCOSYLTRANSFERASE"/>
    <property type="match status" value="1"/>
</dbReference>
<dbReference type="RefSeq" id="WP_154237064.1">
    <property type="nucleotide sequence ID" value="NZ_WKNS01000019.1"/>
</dbReference>
<evidence type="ECO:0000259" key="1">
    <source>
        <dbReference type="Pfam" id="PF00535"/>
    </source>
</evidence>
<reference evidence="2" key="1">
    <citation type="journal article" date="2019" name="Nat. Med.">
        <title>A library of human gut bacterial isolates paired with longitudinal multiomics data enables mechanistic microbiome research.</title>
        <authorList>
            <person name="Poyet M."/>
            <person name="Groussin M."/>
            <person name="Gibbons S.M."/>
            <person name="Avila-Pacheco J."/>
            <person name="Jiang X."/>
            <person name="Kearney S.M."/>
            <person name="Perrotta A.R."/>
            <person name="Berdy B."/>
            <person name="Zhao S."/>
            <person name="Lieberman T.D."/>
            <person name="Swanson P.K."/>
            <person name="Smith M."/>
            <person name="Roesemann S."/>
            <person name="Alexander J.E."/>
            <person name="Rich S.A."/>
            <person name="Livny J."/>
            <person name="Vlamakis H."/>
            <person name="Clish C."/>
            <person name="Bullock K."/>
            <person name="Deik A."/>
            <person name="Scott J."/>
            <person name="Pierce K.A."/>
            <person name="Xavier R.J."/>
            <person name="Alm E.J."/>
        </authorList>
    </citation>
    <scope>NUCLEOTIDE SEQUENCE</scope>
    <source>
        <strain evidence="2">BIOML-A18</strain>
    </source>
</reference>
<dbReference type="InterPro" id="IPR029044">
    <property type="entry name" value="Nucleotide-diphossugar_trans"/>
</dbReference>
<dbReference type="PANTHER" id="PTHR22916:SF3">
    <property type="entry name" value="UDP-GLCNAC:BETAGAL BETA-1,3-N-ACETYLGLUCOSAMINYLTRANSFERASE-LIKE PROTEIN 1"/>
    <property type="match status" value="1"/>
</dbReference>
<dbReference type="Gene3D" id="3.90.550.10">
    <property type="entry name" value="Spore Coat Polysaccharide Biosynthesis Protein SpsA, Chain A"/>
    <property type="match status" value="1"/>
</dbReference>
<feature type="domain" description="Glycosyltransferase 2-like" evidence="1">
    <location>
        <begin position="5"/>
        <end position="108"/>
    </location>
</feature>
<accession>A0A6A8HCV0</accession>
<comment type="caution">
    <text evidence="2">The sequence shown here is derived from an EMBL/GenBank/DDBJ whole genome shotgun (WGS) entry which is preliminary data.</text>
</comment>
<dbReference type="Pfam" id="PF00535">
    <property type="entry name" value="Glycos_transf_2"/>
    <property type="match status" value="1"/>
</dbReference>
<dbReference type="GO" id="GO:0016758">
    <property type="term" value="F:hexosyltransferase activity"/>
    <property type="evidence" value="ECO:0007669"/>
    <property type="project" value="UniProtKB-ARBA"/>
</dbReference>
<evidence type="ECO:0000313" key="2">
    <source>
        <dbReference type="EMBL" id="MSA69361.1"/>
    </source>
</evidence>
<name>A0A6A8HCV0_9LACO</name>
<dbReference type="SUPFAM" id="SSF53448">
    <property type="entry name" value="Nucleotide-diphospho-sugar transferases"/>
    <property type="match status" value="1"/>
</dbReference>
<protein>
    <submittedName>
        <fullName evidence="2">Glycosyltransferase</fullName>
    </submittedName>
</protein>
<dbReference type="AlphaFoldDB" id="A0A6A8HCV0"/>
<dbReference type="EMBL" id="WKOD01000039">
    <property type="protein sequence ID" value="MSA69361.1"/>
    <property type="molecule type" value="Genomic_DNA"/>
</dbReference>
<dbReference type="InterPro" id="IPR001173">
    <property type="entry name" value="Glyco_trans_2-like"/>
</dbReference>